<dbReference type="Proteomes" id="UP001221909">
    <property type="component" value="Unassembled WGS sequence"/>
</dbReference>
<dbReference type="EMBL" id="JAQSJE010000001">
    <property type="protein sequence ID" value="MDD0823242.1"/>
    <property type="molecule type" value="Genomic_DNA"/>
</dbReference>
<gene>
    <name evidence="1" type="ORF">PTQ27_01965</name>
</gene>
<reference evidence="1 2" key="1">
    <citation type="submission" date="2023-02" db="EMBL/GenBank/DDBJ databases">
        <title>Mannheimia cairiniae sp. nov., a novel species of Mannheimia obtained from moscovy ducks (Cairina moschata) and reclassification of Mannheimia ovis as heterotypic synonym of Mannheimia pernigra.</title>
        <authorList>
            <person name="Christensen H."/>
        </authorList>
    </citation>
    <scope>NUCLEOTIDE SEQUENCE [LARGE SCALE GENOMIC DNA]</scope>
    <source>
        <strain evidence="1 2">AT1</strain>
    </source>
</reference>
<dbReference type="RefSeq" id="WP_273748282.1">
    <property type="nucleotide sequence ID" value="NZ_JAQSJE010000001.1"/>
</dbReference>
<sequence>MKTFPGFYIIGFLFAENAIVYANETISSNRLVSANQQLDKIAVKVSERKILKQPNASKQEEGEVSSFSMEELRVGAQRILDESEIQYFKSQCRYAFMSDKEIIENRCETKKVSFPK</sequence>
<comment type="caution">
    <text evidence="1">The sequence shown here is derived from an EMBL/GenBank/DDBJ whole genome shotgun (WGS) entry which is preliminary data.</text>
</comment>
<evidence type="ECO:0000313" key="2">
    <source>
        <dbReference type="Proteomes" id="UP001221909"/>
    </source>
</evidence>
<proteinExistence type="predicted"/>
<accession>A0ABT5MM31</accession>
<evidence type="ECO:0000313" key="1">
    <source>
        <dbReference type="EMBL" id="MDD0823242.1"/>
    </source>
</evidence>
<protein>
    <submittedName>
        <fullName evidence="1">Uncharacterized protein</fullName>
    </submittedName>
</protein>
<organism evidence="1 2">
    <name type="scientific">Mannheimia cairinae</name>
    <dbReference type="NCBI Taxonomy" id="3025936"/>
    <lineage>
        <taxon>Bacteria</taxon>
        <taxon>Pseudomonadati</taxon>
        <taxon>Pseudomonadota</taxon>
        <taxon>Gammaproteobacteria</taxon>
        <taxon>Pasteurellales</taxon>
        <taxon>Pasteurellaceae</taxon>
        <taxon>Mannheimia</taxon>
    </lineage>
</organism>
<name>A0ABT5MM31_9PAST</name>
<keyword evidence="2" id="KW-1185">Reference proteome</keyword>